<feature type="region of interest" description="Disordered" evidence="1">
    <location>
        <begin position="248"/>
        <end position="270"/>
    </location>
</feature>
<dbReference type="Proteomes" id="UP000887577">
    <property type="component" value="Unplaced"/>
</dbReference>
<keyword evidence="2" id="KW-1185">Reference proteome</keyword>
<evidence type="ECO:0000256" key="1">
    <source>
        <dbReference type="SAM" id="MobiDB-lite"/>
    </source>
</evidence>
<organism evidence="2 3">
    <name type="scientific">Panagrolaimus superbus</name>
    <dbReference type="NCBI Taxonomy" id="310955"/>
    <lineage>
        <taxon>Eukaryota</taxon>
        <taxon>Metazoa</taxon>
        <taxon>Ecdysozoa</taxon>
        <taxon>Nematoda</taxon>
        <taxon>Chromadorea</taxon>
        <taxon>Rhabditida</taxon>
        <taxon>Tylenchina</taxon>
        <taxon>Panagrolaimomorpha</taxon>
        <taxon>Panagrolaimoidea</taxon>
        <taxon>Panagrolaimidae</taxon>
        <taxon>Panagrolaimus</taxon>
    </lineage>
</organism>
<evidence type="ECO:0000313" key="3">
    <source>
        <dbReference type="WBParaSite" id="PSU_v2.g2166.t1"/>
    </source>
</evidence>
<reference evidence="3" key="1">
    <citation type="submission" date="2022-11" db="UniProtKB">
        <authorList>
            <consortium name="WormBaseParasite"/>
        </authorList>
    </citation>
    <scope>IDENTIFICATION</scope>
</reference>
<dbReference type="AlphaFoldDB" id="A0A914YQ61"/>
<accession>A0A914YQ61</accession>
<dbReference type="WBParaSite" id="PSU_v2.g2166.t1">
    <property type="protein sequence ID" value="PSU_v2.g2166.t1"/>
    <property type="gene ID" value="PSU_v2.g2166"/>
</dbReference>
<proteinExistence type="predicted"/>
<name>A0A914YQ61_9BILA</name>
<sequence>MSGNYLGELPCQLSKLPLDYLEAIDCNIQHVCPHLRKYHRHNISKVFENNLLNNDDIKIMDLRENPDLKHLSFVPEKIYDPPSVAEKFVIDKSFEKANFAFVTNHEVHDKTKFQYRGKIPVYDFTKKPLTFQEKEQICHCCSQCGIQCNDENAVIQTLMVMDFYLVKVGSELTKIPEKSVRILELPMKPDEEIKTYKISSTWVRAKKNEKSIFDYELTKLLPEKWKTKVRTIMCDNCIEKREKKNSDYYSKNKNISGHKSVPEPSADSADGIIDYNRNLIKTVTKESKPQPNQEASTSLHQQTPSELNTIVSVPDALYLDNPNDYIYNPNSLNPSEGSVNGNIYCNRNQNRAITEKSMPQPDQEASTSLCPPPTYNSVLNNSNHQPINTVLGNTIISPQDALYLNNSNDYLYDPNYPHQNTNIQIPQQSYPNYINAYSNG</sequence>
<feature type="compositionally biased region" description="Polar residues" evidence="1">
    <location>
        <begin position="289"/>
        <end position="307"/>
    </location>
</feature>
<protein>
    <submittedName>
        <fullName evidence="3">Uncharacterized protein</fullName>
    </submittedName>
</protein>
<feature type="region of interest" description="Disordered" evidence="1">
    <location>
        <begin position="284"/>
        <end position="307"/>
    </location>
</feature>
<evidence type="ECO:0000313" key="2">
    <source>
        <dbReference type="Proteomes" id="UP000887577"/>
    </source>
</evidence>